<name>A0A1I7T900_9PELO</name>
<evidence type="ECO:0000313" key="3">
    <source>
        <dbReference type="WBParaSite" id="Csp11.Scaffold550.g3603.t1"/>
    </source>
</evidence>
<dbReference type="InterPro" id="IPR019425">
    <property type="entry name" value="7TM_GPCR_serpentine_rcpt_Srt"/>
</dbReference>
<evidence type="ECO:0000313" key="2">
    <source>
        <dbReference type="Proteomes" id="UP000095282"/>
    </source>
</evidence>
<dbReference type="AlphaFoldDB" id="A0A1I7T900"/>
<keyword evidence="2" id="KW-1185">Reference proteome</keyword>
<dbReference type="PANTHER" id="PTHR23021">
    <property type="entry name" value="SERPENTINE RECEPTOR, CLASS T"/>
    <property type="match status" value="1"/>
</dbReference>
<dbReference type="STRING" id="1561998.A0A1I7T900"/>
<dbReference type="SUPFAM" id="SSF81321">
    <property type="entry name" value="Family A G protein-coupled receptor-like"/>
    <property type="match status" value="1"/>
</dbReference>
<organism evidence="2 3">
    <name type="scientific">Caenorhabditis tropicalis</name>
    <dbReference type="NCBI Taxonomy" id="1561998"/>
    <lineage>
        <taxon>Eukaryota</taxon>
        <taxon>Metazoa</taxon>
        <taxon>Ecdysozoa</taxon>
        <taxon>Nematoda</taxon>
        <taxon>Chromadorea</taxon>
        <taxon>Rhabditida</taxon>
        <taxon>Rhabditina</taxon>
        <taxon>Rhabditomorpha</taxon>
        <taxon>Rhabditoidea</taxon>
        <taxon>Rhabditidae</taxon>
        <taxon>Peloderinae</taxon>
        <taxon>Caenorhabditis</taxon>
    </lineage>
</organism>
<protein>
    <submittedName>
        <fullName evidence="3">Serpentine receptor class gamma</fullName>
    </submittedName>
</protein>
<feature type="transmembrane region" description="Helical" evidence="1">
    <location>
        <begin position="35"/>
        <end position="56"/>
    </location>
</feature>
<keyword evidence="1" id="KW-0812">Transmembrane</keyword>
<accession>A0A1I7T900</accession>
<dbReference type="Proteomes" id="UP000095282">
    <property type="component" value="Unplaced"/>
</dbReference>
<sequence length="116" mass="13008">MFQILFQAVSLCSFHTITGFLYIYMQFFTTTPVLIIVSQFAWQFSSGAVGVSYLVFNRTIRNTVLKMMIPKKIRQKFGLHIGVDEHLALEVATACVPVVVPVINSAGGVIKFDNYL</sequence>
<keyword evidence="1" id="KW-0472">Membrane</keyword>
<evidence type="ECO:0000256" key="1">
    <source>
        <dbReference type="SAM" id="Phobius"/>
    </source>
</evidence>
<proteinExistence type="predicted"/>
<reference evidence="3" key="1">
    <citation type="submission" date="2016-11" db="UniProtKB">
        <authorList>
            <consortium name="WormBaseParasite"/>
        </authorList>
    </citation>
    <scope>IDENTIFICATION</scope>
</reference>
<dbReference type="PANTHER" id="PTHR23021:SF23">
    <property type="entry name" value="G_PROTEIN_RECEP_F1_2 DOMAIN-CONTAINING PROTEIN-RELATED"/>
    <property type="match status" value="1"/>
</dbReference>
<dbReference type="Pfam" id="PF10321">
    <property type="entry name" value="7TM_GPCR_Srt"/>
    <property type="match status" value="1"/>
</dbReference>
<dbReference type="WBParaSite" id="Csp11.Scaffold550.g3603.t1">
    <property type="protein sequence ID" value="Csp11.Scaffold550.g3603.t1"/>
    <property type="gene ID" value="Csp11.Scaffold550.g3603"/>
</dbReference>
<keyword evidence="1" id="KW-1133">Transmembrane helix</keyword>